<keyword evidence="3" id="KW-1185">Reference proteome</keyword>
<reference evidence="2" key="1">
    <citation type="submission" date="2022-06" db="EMBL/GenBank/DDBJ databases">
        <title>Uncovering the hologenomic basis of an extraordinary plant invasion.</title>
        <authorList>
            <person name="Bieker V.C."/>
            <person name="Martin M.D."/>
            <person name="Gilbert T."/>
            <person name="Hodgins K."/>
            <person name="Battlay P."/>
            <person name="Petersen B."/>
            <person name="Wilson J."/>
        </authorList>
    </citation>
    <scope>NUCLEOTIDE SEQUENCE</scope>
    <source>
        <strain evidence="2">AA19_3_7</strain>
        <tissue evidence="2">Leaf</tissue>
    </source>
</reference>
<gene>
    <name evidence="2" type="ORF">M8C21_003121</name>
</gene>
<comment type="caution">
    <text evidence="2">The sequence shown here is derived from an EMBL/GenBank/DDBJ whole genome shotgun (WGS) entry which is preliminary data.</text>
</comment>
<evidence type="ECO:0000313" key="3">
    <source>
        <dbReference type="Proteomes" id="UP001206925"/>
    </source>
</evidence>
<dbReference type="Proteomes" id="UP001206925">
    <property type="component" value="Unassembled WGS sequence"/>
</dbReference>
<protein>
    <recommendedName>
        <fullName evidence="1">DUF668 domain-containing protein</fullName>
    </recommendedName>
</protein>
<accession>A0AAD5GP64</accession>
<sequence length="196" mass="22424">MEHLKILVQYTAELYHELHALDRFEQDFRRKQQEEDNPNAPPRGDSLALLKAELKTQRKHVRSLQKKSLWSKILEEVMEQLVDIVHFLHMEIHNAFGTADTQTPVKSNRQKLGAAGLALHYANIITQIDTLVTRSGSVPPSTRDSLYQGLPPNIKSAMRSKIHSFNPKEELTVPEIKAEMEKTLQWLVPIATNTTK</sequence>
<evidence type="ECO:0000313" key="2">
    <source>
        <dbReference type="EMBL" id="KAI7750162.1"/>
    </source>
</evidence>
<proteinExistence type="predicted"/>
<dbReference type="InterPro" id="IPR007700">
    <property type="entry name" value="DUF668"/>
</dbReference>
<dbReference type="InterPro" id="IPR045021">
    <property type="entry name" value="PSI1/2/3"/>
</dbReference>
<feature type="domain" description="DUF668" evidence="1">
    <location>
        <begin position="112"/>
        <end position="196"/>
    </location>
</feature>
<dbReference type="AlphaFoldDB" id="A0AAD5GP64"/>
<dbReference type="GO" id="GO:0045927">
    <property type="term" value="P:positive regulation of growth"/>
    <property type="evidence" value="ECO:0007669"/>
    <property type="project" value="InterPro"/>
</dbReference>
<dbReference type="PANTHER" id="PTHR31730">
    <property type="entry name" value="OS01G0873900 PROTEIN"/>
    <property type="match status" value="1"/>
</dbReference>
<dbReference type="Pfam" id="PF05003">
    <property type="entry name" value="DUF668"/>
    <property type="match status" value="1"/>
</dbReference>
<evidence type="ECO:0000259" key="1">
    <source>
        <dbReference type="Pfam" id="PF05003"/>
    </source>
</evidence>
<organism evidence="2 3">
    <name type="scientific">Ambrosia artemisiifolia</name>
    <name type="common">Common ragweed</name>
    <dbReference type="NCBI Taxonomy" id="4212"/>
    <lineage>
        <taxon>Eukaryota</taxon>
        <taxon>Viridiplantae</taxon>
        <taxon>Streptophyta</taxon>
        <taxon>Embryophyta</taxon>
        <taxon>Tracheophyta</taxon>
        <taxon>Spermatophyta</taxon>
        <taxon>Magnoliopsida</taxon>
        <taxon>eudicotyledons</taxon>
        <taxon>Gunneridae</taxon>
        <taxon>Pentapetalae</taxon>
        <taxon>asterids</taxon>
        <taxon>campanulids</taxon>
        <taxon>Asterales</taxon>
        <taxon>Asteraceae</taxon>
        <taxon>Asteroideae</taxon>
        <taxon>Heliantheae alliance</taxon>
        <taxon>Heliantheae</taxon>
        <taxon>Ambrosia</taxon>
    </lineage>
</organism>
<name>A0AAD5GP64_AMBAR</name>
<dbReference type="EMBL" id="JAMZMK010006195">
    <property type="protein sequence ID" value="KAI7750162.1"/>
    <property type="molecule type" value="Genomic_DNA"/>
</dbReference>
<dbReference type="PANTHER" id="PTHR31730:SF32">
    <property type="entry name" value="PROTEIN PSK SIMULATOR 1"/>
    <property type="match status" value="1"/>
</dbReference>